<keyword evidence="2" id="KW-0328">Glycosyltransferase</keyword>
<evidence type="ECO:0000313" key="3">
    <source>
        <dbReference type="Proteomes" id="UP000234789"/>
    </source>
</evidence>
<keyword evidence="2" id="KW-0808">Transferase</keyword>
<dbReference type="Gene3D" id="3.90.550.10">
    <property type="entry name" value="Spore Coat Polysaccharide Biosynthesis Protein SpsA, Chain A"/>
    <property type="match status" value="1"/>
</dbReference>
<organism evidence="2 3">
    <name type="scientific">Paenibacillus pasadenensis</name>
    <dbReference type="NCBI Taxonomy" id="217090"/>
    <lineage>
        <taxon>Bacteria</taxon>
        <taxon>Bacillati</taxon>
        <taxon>Bacillota</taxon>
        <taxon>Bacilli</taxon>
        <taxon>Bacillales</taxon>
        <taxon>Paenibacillaceae</taxon>
        <taxon>Paenibacillus</taxon>
    </lineage>
</organism>
<evidence type="ECO:0000313" key="2">
    <source>
        <dbReference type="EMBL" id="PLT48445.1"/>
    </source>
</evidence>
<comment type="caution">
    <text evidence="2">The sequence shown here is derived from an EMBL/GenBank/DDBJ whole genome shotgun (WGS) entry which is preliminary data.</text>
</comment>
<proteinExistence type="predicted"/>
<dbReference type="GO" id="GO:0016757">
    <property type="term" value="F:glycosyltransferase activity"/>
    <property type="evidence" value="ECO:0007669"/>
    <property type="project" value="UniProtKB-KW"/>
</dbReference>
<dbReference type="PANTHER" id="PTHR48090">
    <property type="entry name" value="UNDECAPRENYL-PHOSPHATE 4-DEOXY-4-FORMAMIDO-L-ARABINOSE TRANSFERASE-RELATED"/>
    <property type="match status" value="1"/>
</dbReference>
<dbReference type="SUPFAM" id="SSF53448">
    <property type="entry name" value="Nucleotide-diphospho-sugar transferases"/>
    <property type="match status" value="1"/>
</dbReference>
<protein>
    <submittedName>
        <fullName evidence="2">Glycosyltransferase involved in cell wall biogenesis</fullName>
        <ecNumber evidence="2">2.4.-.-</ecNumber>
    </submittedName>
</protein>
<dbReference type="CDD" id="cd04179">
    <property type="entry name" value="DPM_DPG-synthase_like"/>
    <property type="match status" value="1"/>
</dbReference>
<gene>
    <name evidence="2" type="ORF">B8V81_0577</name>
</gene>
<sequence length="249" mass="27254">MSLAQPSHRRDVLAIVPAYNEAASIRSTIRSIREHAPFADIVVVNDGSTDPTARLARSCGVPVLDLSCNLGIGGAVQAGYRFAVEQGYGCAVQIDADGQHDPRELGRMLEAMQRHEADMVVGSRFLEKQGFQSSFARKRGIKLLAALVSALTGRRVTDPTSGYRLCSRKAAELFAADYPTDYPEVEAIIQLDNHRGRFIELPVVMRERQGGVSSISPGKAGYYMAKVVLAVLIAKTKKKHKEWSFGYES</sequence>
<dbReference type="EC" id="2.4.-.-" evidence="2"/>
<reference evidence="2 3" key="1">
    <citation type="submission" date="2017-05" db="EMBL/GenBank/DDBJ databases">
        <title>Functional genome analysis of Paenibacillus pasadenensis strain R16: insights on endophytic life style and antifungal activity.</title>
        <authorList>
            <person name="Passera A."/>
            <person name="Marcolungo L."/>
            <person name="Casati P."/>
            <person name="Brasca M."/>
            <person name="Quaglino F."/>
            <person name="Delledonne M."/>
        </authorList>
    </citation>
    <scope>NUCLEOTIDE SEQUENCE [LARGE SCALE GENOMIC DNA]</scope>
    <source>
        <strain evidence="2 3">R16</strain>
    </source>
</reference>
<dbReference type="Proteomes" id="UP000234789">
    <property type="component" value="Unassembled WGS sequence"/>
</dbReference>
<accession>A0A2N5NDL8</accession>
<dbReference type="PANTHER" id="PTHR48090:SF7">
    <property type="entry name" value="RFBJ PROTEIN"/>
    <property type="match status" value="1"/>
</dbReference>
<name>A0A2N5NDL8_9BACL</name>
<dbReference type="InterPro" id="IPR001173">
    <property type="entry name" value="Glyco_trans_2-like"/>
</dbReference>
<dbReference type="AlphaFoldDB" id="A0A2N5NDL8"/>
<feature type="domain" description="Glycosyltransferase 2-like" evidence="1">
    <location>
        <begin position="15"/>
        <end position="171"/>
    </location>
</feature>
<dbReference type="InterPro" id="IPR050256">
    <property type="entry name" value="Glycosyltransferase_2"/>
</dbReference>
<keyword evidence="3" id="KW-1185">Reference proteome</keyword>
<dbReference type="EMBL" id="NFEZ01000001">
    <property type="protein sequence ID" value="PLT48445.1"/>
    <property type="molecule type" value="Genomic_DNA"/>
</dbReference>
<dbReference type="InterPro" id="IPR029044">
    <property type="entry name" value="Nucleotide-diphossugar_trans"/>
</dbReference>
<dbReference type="RefSeq" id="WP_101807646.1">
    <property type="nucleotide sequence ID" value="NZ_NFEZ01000001.1"/>
</dbReference>
<evidence type="ECO:0000259" key="1">
    <source>
        <dbReference type="Pfam" id="PF00535"/>
    </source>
</evidence>
<dbReference type="Pfam" id="PF00535">
    <property type="entry name" value="Glycos_transf_2"/>
    <property type="match status" value="1"/>
</dbReference>